<dbReference type="EMBL" id="JARBJD010000004">
    <property type="protein sequence ID" value="KAK2964074.1"/>
    <property type="molecule type" value="Genomic_DNA"/>
</dbReference>
<dbReference type="SUPFAM" id="SSF48371">
    <property type="entry name" value="ARM repeat"/>
    <property type="match status" value="1"/>
</dbReference>
<accession>A0ABQ9YK05</accession>
<sequence length="465" mass="50012">MELQPVLDASLEAKAKRFLAFVIPYDNIESTDAFLNSLASNSYGSSITFIRSIVVLISSASHGITTAAMKMIEDLIWGCSEAVNFALLKADLIPQLIITLNPLSLSFAEAAVHETILKQVLVPSEKYICHLCMNRLRSDSTVCGSDISALQSPHPLPERSQFSPNMACHHPTNQPLSHSLDRARSGCSMAFPDSSTSNGSPCPPQAGHVPQTSDTGALPATTVVAPSLALPASLSSTDFAADAHLSVHHALLLALVDGLVHEIVAAAVLPMFVRPTDLIAPLVTLSTHTNPTIAESATHSVGLLCCSVRSPSEMESVLRGGIVERICREIESCSDTAALTSLVGVLGNVCRGLADFRHSEGAQQKVKQPKEGEDETEHPNEDNDSFSIFVRSGHALEMAKQTLQQLVSRMRTGKDDVEEEEGQRRTRLNEKIGGVLIEFFAETVGGGRAERVGRLGLIWGRNWPK</sequence>
<reference evidence="2 3" key="1">
    <citation type="journal article" date="2022" name="bioRxiv">
        <title>Genomics of Preaxostyla Flagellates Illuminates Evolutionary Transitions and the Path Towards Mitochondrial Loss.</title>
        <authorList>
            <person name="Novak L.V.F."/>
            <person name="Treitli S.C."/>
            <person name="Pyrih J."/>
            <person name="Halakuc P."/>
            <person name="Pipaliya S.V."/>
            <person name="Vacek V."/>
            <person name="Brzon O."/>
            <person name="Soukal P."/>
            <person name="Eme L."/>
            <person name="Dacks J.B."/>
            <person name="Karnkowska A."/>
            <person name="Elias M."/>
            <person name="Hampl V."/>
        </authorList>
    </citation>
    <scope>NUCLEOTIDE SEQUENCE [LARGE SCALE GENOMIC DNA]</scope>
    <source>
        <strain evidence="2">NAU3</strain>
        <tissue evidence="2">Gut</tissue>
    </source>
</reference>
<proteinExistence type="predicted"/>
<evidence type="ECO:0000313" key="3">
    <source>
        <dbReference type="Proteomes" id="UP001281761"/>
    </source>
</evidence>
<dbReference type="Gene3D" id="1.25.10.10">
    <property type="entry name" value="Leucine-rich Repeat Variant"/>
    <property type="match status" value="1"/>
</dbReference>
<organism evidence="2 3">
    <name type="scientific">Blattamonas nauphoetae</name>
    <dbReference type="NCBI Taxonomy" id="2049346"/>
    <lineage>
        <taxon>Eukaryota</taxon>
        <taxon>Metamonada</taxon>
        <taxon>Preaxostyla</taxon>
        <taxon>Oxymonadida</taxon>
        <taxon>Blattamonas</taxon>
    </lineage>
</organism>
<feature type="region of interest" description="Disordered" evidence="1">
    <location>
        <begin position="152"/>
        <end position="217"/>
    </location>
</feature>
<name>A0ABQ9YK05_9EUKA</name>
<keyword evidence="3" id="KW-1185">Reference proteome</keyword>
<gene>
    <name evidence="2" type="ORF">BLNAU_1155</name>
</gene>
<dbReference type="InterPro" id="IPR011989">
    <property type="entry name" value="ARM-like"/>
</dbReference>
<evidence type="ECO:0000313" key="2">
    <source>
        <dbReference type="EMBL" id="KAK2964074.1"/>
    </source>
</evidence>
<evidence type="ECO:0000256" key="1">
    <source>
        <dbReference type="SAM" id="MobiDB-lite"/>
    </source>
</evidence>
<protein>
    <submittedName>
        <fullName evidence="2">Uncharacterized protein</fullName>
    </submittedName>
</protein>
<feature type="region of interest" description="Disordered" evidence="1">
    <location>
        <begin position="360"/>
        <end position="384"/>
    </location>
</feature>
<comment type="caution">
    <text evidence="2">The sequence shown here is derived from an EMBL/GenBank/DDBJ whole genome shotgun (WGS) entry which is preliminary data.</text>
</comment>
<dbReference type="InterPro" id="IPR016024">
    <property type="entry name" value="ARM-type_fold"/>
</dbReference>
<dbReference type="Proteomes" id="UP001281761">
    <property type="component" value="Unassembled WGS sequence"/>
</dbReference>